<keyword evidence="3" id="KW-1185">Reference proteome</keyword>
<sequence>MAIPIISYSLTKLCREASKKSKSIHCLCNDCLKSAKYRKSIFKRILSVSMYKPRAAESAIKKKYRRLSVQFHPDKNLDPEAHKYFVKHIAKAYQALIDPVARENYEKYGHKTEIIMSNNSSDEQILTSESK</sequence>
<evidence type="ECO:0000313" key="2">
    <source>
        <dbReference type="EMBL" id="CAI8599934.1"/>
    </source>
</evidence>
<dbReference type="GO" id="GO:0006620">
    <property type="term" value="P:post-translational protein targeting to endoplasmic reticulum membrane"/>
    <property type="evidence" value="ECO:0007669"/>
    <property type="project" value="TreeGrafter"/>
</dbReference>
<dbReference type="Pfam" id="PF00226">
    <property type="entry name" value="DnaJ"/>
    <property type="match status" value="1"/>
</dbReference>
<gene>
    <name evidence="2" type="ORF">VFH_II197840</name>
</gene>
<dbReference type="PANTHER" id="PTHR24075:SF0">
    <property type="entry name" value="TRANSLOCATION PROTEIN SEC63 HOMOLOG"/>
    <property type="match status" value="1"/>
</dbReference>
<dbReference type="Proteomes" id="UP001157006">
    <property type="component" value="Chromosome 2"/>
</dbReference>
<dbReference type="PROSITE" id="PS50076">
    <property type="entry name" value="DNAJ_2"/>
    <property type="match status" value="1"/>
</dbReference>
<name>A0AAV0ZSM5_VICFA</name>
<dbReference type="PRINTS" id="PR00625">
    <property type="entry name" value="JDOMAIN"/>
</dbReference>
<dbReference type="GO" id="GO:0006614">
    <property type="term" value="P:SRP-dependent cotranslational protein targeting to membrane"/>
    <property type="evidence" value="ECO:0007669"/>
    <property type="project" value="TreeGrafter"/>
</dbReference>
<accession>A0AAV0ZSM5</accession>
<dbReference type="PANTHER" id="PTHR24075">
    <property type="entry name" value="SEC63 DOMAIN-CONTAINING"/>
    <property type="match status" value="1"/>
</dbReference>
<dbReference type="InterPro" id="IPR036869">
    <property type="entry name" value="J_dom_sf"/>
</dbReference>
<evidence type="ECO:0000313" key="3">
    <source>
        <dbReference type="Proteomes" id="UP001157006"/>
    </source>
</evidence>
<dbReference type="CDD" id="cd06257">
    <property type="entry name" value="DnaJ"/>
    <property type="match status" value="1"/>
</dbReference>
<reference evidence="2 3" key="1">
    <citation type="submission" date="2023-01" db="EMBL/GenBank/DDBJ databases">
        <authorList>
            <person name="Kreplak J."/>
        </authorList>
    </citation>
    <scope>NUCLEOTIDE SEQUENCE [LARGE SCALE GENOMIC DNA]</scope>
</reference>
<dbReference type="GO" id="GO:0003723">
    <property type="term" value="F:RNA binding"/>
    <property type="evidence" value="ECO:0007669"/>
    <property type="project" value="TreeGrafter"/>
</dbReference>
<protein>
    <recommendedName>
        <fullName evidence="1">J domain-containing protein</fullName>
    </recommendedName>
</protein>
<dbReference type="SUPFAM" id="SSF46565">
    <property type="entry name" value="Chaperone J-domain"/>
    <property type="match status" value="1"/>
</dbReference>
<feature type="domain" description="J" evidence="1">
    <location>
        <begin position="41"/>
        <end position="109"/>
    </location>
</feature>
<proteinExistence type="predicted"/>
<dbReference type="EMBL" id="OX451737">
    <property type="protein sequence ID" value="CAI8599934.1"/>
    <property type="molecule type" value="Genomic_DNA"/>
</dbReference>
<dbReference type="AlphaFoldDB" id="A0AAV0ZSM5"/>
<organism evidence="2 3">
    <name type="scientific">Vicia faba</name>
    <name type="common">Broad bean</name>
    <name type="synonym">Faba vulgaris</name>
    <dbReference type="NCBI Taxonomy" id="3906"/>
    <lineage>
        <taxon>Eukaryota</taxon>
        <taxon>Viridiplantae</taxon>
        <taxon>Streptophyta</taxon>
        <taxon>Embryophyta</taxon>
        <taxon>Tracheophyta</taxon>
        <taxon>Spermatophyta</taxon>
        <taxon>Magnoliopsida</taxon>
        <taxon>eudicotyledons</taxon>
        <taxon>Gunneridae</taxon>
        <taxon>Pentapetalae</taxon>
        <taxon>rosids</taxon>
        <taxon>fabids</taxon>
        <taxon>Fabales</taxon>
        <taxon>Fabaceae</taxon>
        <taxon>Papilionoideae</taxon>
        <taxon>50 kb inversion clade</taxon>
        <taxon>NPAAA clade</taxon>
        <taxon>Hologalegina</taxon>
        <taxon>IRL clade</taxon>
        <taxon>Fabeae</taxon>
        <taxon>Vicia</taxon>
    </lineage>
</organism>
<dbReference type="GO" id="GO:0031207">
    <property type="term" value="C:Sec62/Sec63 complex"/>
    <property type="evidence" value="ECO:0007669"/>
    <property type="project" value="TreeGrafter"/>
</dbReference>
<dbReference type="SMART" id="SM00271">
    <property type="entry name" value="DnaJ"/>
    <property type="match status" value="1"/>
</dbReference>
<dbReference type="InterPro" id="IPR001623">
    <property type="entry name" value="DnaJ_domain"/>
</dbReference>
<evidence type="ECO:0000259" key="1">
    <source>
        <dbReference type="PROSITE" id="PS50076"/>
    </source>
</evidence>
<dbReference type="Gene3D" id="1.10.287.110">
    <property type="entry name" value="DnaJ domain"/>
    <property type="match status" value="1"/>
</dbReference>
<dbReference type="GO" id="GO:0008320">
    <property type="term" value="F:protein transmembrane transporter activity"/>
    <property type="evidence" value="ECO:0007669"/>
    <property type="project" value="TreeGrafter"/>
</dbReference>